<proteinExistence type="predicted"/>
<evidence type="ECO:0000313" key="3">
    <source>
        <dbReference type="EMBL" id="CAK0885798.1"/>
    </source>
</evidence>
<evidence type="ECO:0000313" key="4">
    <source>
        <dbReference type="Proteomes" id="UP001189429"/>
    </source>
</evidence>
<feature type="region of interest" description="Disordered" evidence="1">
    <location>
        <begin position="59"/>
        <end position="109"/>
    </location>
</feature>
<feature type="chain" id="PRO_5046690140" evidence="2">
    <location>
        <begin position="26"/>
        <end position="268"/>
    </location>
</feature>
<keyword evidence="2" id="KW-0732">Signal</keyword>
<keyword evidence="4" id="KW-1185">Reference proteome</keyword>
<evidence type="ECO:0000256" key="2">
    <source>
        <dbReference type="SAM" id="SignalP"/>
    </source>
</evidence>
<feature type="signal peptide" evidence="2">
    <location>
        <begin position="1"/>
        <end position="25"/>
    </location>
</feature>
<name>A0ABN9WKW2_9DINO</name>
<protein>
    <submittedName>
        <fullName evidence="3">Uncharacterized protein</fullName>
    </submittedName>
</protein>
<dbReference type="Proteomes" id="UP001189429">
    <property type="component" value="Unassembled WGS sequence"/>
</dbReference>
<comment type="caution">
    <text evidence="3">The sequence shown here is derived from an EMBL/GenBank/DDBJ whole genome shotgun (WGS) entry which is preliminary data.</text>
</comment>
<sequence>AGAAARLRPACALFVLHQVFCCCHSAALLPPLAGALLQSAHGPQTARCRVFRLPEPPATYRATNADVSGPPSTEGTPPEGARPPGSALGPPMPQPGDPADSASADGSGPLPRDRLLALLRQPQDFTVSLVIGLLQALVDLRHEAWAGGVLAQAGLLPPPGSGLPGRARGADAGAPDHGGCLSALGGYPRGRGPAEAQARTEEPGGAAPAAGPEVLLLAAQALESHASLRMVTVQTLARFLSDLAAELLAEWRSQNGGPHRWRPCAARR</sequence>
<evidence type="ECO:0000256" key="1">
    <source>
        <dbReference type="SAM" id="MobiDB-lite"/>
    </source>
</evidence>
<gene>
    <name evidence="3" type="ORF">PCOR1329_LOCUS67299</name>
</gene>
<accession>A0ABN9WKW2</accession>
<feature type="compositionally biased region" description="Low complexity" evidence="1">
    <location>
        <begin position="68"/>
        <end position="79"/>
    </location>
</feature>
<feature type="non-terminal residue" evidence="3">
    <location>
        <position position="1"/>
    </location>
</feature>
<reference evidence="3" key="1">
    <citation type="submission" date="2023-10" db="EMBL/GenBank/DDBJ databases">
        <authorList>
            <person name="Chen Y."/>
            <person name="Shah S."/>
            <person name="Dougan E. K."/>
            <person name="Thang M."/>
            <person name="Chan C."/>
        </authorList>
    </citation>
    <scope>NUCLEOTIDE SEQUENCE [LARGE SCALE GENOMIC DNA]</scope>
</reference>
<feature type="non-terminal residue" evidence="3">
    <location>
        <position position="268"/>
    </location>
</feature>
<feature type="region of interest" description="Disordered" evidence="1">
    <location>
        <begin position="187"/>
        <end position="207"/>
    </location>
</feature>
<organism evidence="3 4">
    <name type="scientific">Prorocentrum cordatum</name>
    <dbReference type="NCBI Taxonomy" id="2364126"/>
    <lineage>
        <taxon>Eukaryota</taxon>
        <taxon>Sar</taxon>
        <taxon>Alveolata</taxon>
        <taxon>Dinophyceae</taxon>
        <taxon>Prorocentrales</taxon>
        <taxon>Prorocentraceae</taxon>
        <taxon>Prorocentrum</taxon>
    </lineage>
</organism>
<dbReference type="EMBL" id="CAUYUJ010018717">
    <property type="protein sequence ID" value="CAK0885798.1"/>
    <property type="molecule type" value="Genomic_DNA"/>
</dbReference>